<keyword evidence="4" id="KW-0479">Metal-binding</keyword>
<feature type="signal peptide" evidence="10">
    <location>
        <begin position="1"/>
        <end position="27"/>
    </location>
</feature>
<keyword evidence="5 12" id="KW-0378">Hydrolase</keyword>
<dbReference type="NCBIfam" id="TIGR01887">
    <property type="entry name" value="dipeptidaselike"/>
    <property type="match status" value="1"/>
</dbReference>
<dbReference type="PANTHER" id="PTHR43808:SF31">
    <property type="entry name" value="N-ACETYL-L-CITRULLINE DEACETYLASE"/>
    <property type="match status" value="1"/>
</dbReference>
<dbReference type="Pfam" id="PF01546">
    <property type="entry name" value="Peptidase_M20"/>
    <property type="match status" value="1"/>
</dbReference>
<dbReference type="NCBIfam" id="NF004809">
    <property type="entry name" value="PRK06156.1"/>
    <property type="match status" value="1"/>
</dbReference>
<dbReference type="EMBL" id="JAUQOP010000051">
    <property type="protein sequence ID" value="MDO7899802.1"/>
    <property type="molecule type" value="Genomic_DNA"/>
</dbReference>
<dbReference type="Gene3D" id="3.40.630.10">
    <property type="entry name" value="Zn peptidases"/>
    <property type="match status" value="1"/>
</dbReference>
<dbReference type="InterPro" id="IPR011650">
    <property type="entry name" value="Peptidase_M20_dimer"/>
</dbReference>
<name>A0ABT9C987_9PSED</name>
<keyword evidence="8" id="KW-0482">Metalloprotease</keyword>
<dbReference type="Gene3D" id="3.30.70.360">
    <property type="match status" value="2"/>
</dbReference>
<sequence>MDFSLKRLAVTTLLLSGLATLPAPAFANLTAQQGAALVKHYADQSVTDFRQFLGSVAKSDLARTANLGPAIGAFLGNQPLSAEQQNEIHRLLGLYARVKYGAAATETLKELVAIPTYRKDGVAQHENPEFLKIADKIKSLAESFDLNFRNVDNRVYEISLDGSGDEVVGIHAHADVVPVTPENWVLKDGTRLDPFKVTLVGDRMYGRGTEDDKNGIVVALYAMKVIKEEKLPLARHFKLLVDTTEETTGDAIPYYFERNPTPNYNLALDGGYPVVIAEKGYGTVMANFARREAQGKGAEITAMTGGKATNQIPSTSVVTFVTDQPAELAASLLKAATEYAKRNGGDFDVASQVVGKDVQLTFTGVSAHSSEPESGVNPVARMLDFIHGLDGKIALKHNHITDAARYAADNWGLDYLGKRLGIGFSDGFMGPLTASLTYVGLDDKTFKLAVNLRVPVGKSTDALKSEIAGKLADWSKQSHVAVAFDYSIDEPMYRNPEGEWVKALLAVASENLGMEHKYGTSAGATSVHDLPNGVQFGLAMPDVKYTGHNDNEFKTVEQFLLDLQIVTEMMGRIGQMPKL</sequence>
<comment type="caution">
    <text evidence="12">The sequence shown here is derived from an EMBL/GenBank/DDBJ whole genome shotgun (WGS) entry which is preliminary data.</text>
</comment>
<evidence type="ECO:0000313" key="13">
    <source>
        <dbReference type="Proteomes" id="UP001228019"/>
    </source>
</evidence>
<evidence type="ECO:0000256" key="1">
    <source>
        <dbReference type="ARBA" id="ARBA00001947"/>
    </source>
</evidence>
<evidence type="ECO:0000256" key="7">
    <source>
        <dbReference type="ARBA" id="ARBA00022997"/>
    </source>
</evidence>
<dbReference type="GO" id="GO:0016805">
    <property type="term" value="F:dipeptidase activity"/>
    <property type="evidence" value="ECO:0007669"/>
    <property type="project" value="UniProtKB-KW"/>
</dbReference>
<dbReference type="SUPFAM" id="SSF53187">
    <property type="entry name" value="Zn-dependent exopeptidases"/>
    <property type="match status" value="1"/>
</dbReference>
<dbReference type="Pfam" id="PF07687">
    <property type="entry name" value="M20_dimer"/>
    <property type="match status" value="1"/>
</dbReference>
<feature type="domain" description="Peptidase M20 dimerisation" evidence="11">
    <location>
        <begin position="358"/>
        <end position="392"/>
    </location>
</feature>
<dbReference type="InterPro" id="IPR036264">
    <property type="entry name" value="Bact_exopeptidase_dim_dom"/>
</dbReference>
<evidence type="ECO:0000256" key="2">
    <source>
        <dbReference type="ARBA" id="ARBA00006247"/>
    </source>
</evidence>
<dbReference type="RefSeq" id="WP_304556719.1">
    <property type="nucleotide sequence ID" value="NZ_JAUQOP010000051.1"/>
</dbReference>
<keyword evidence="9" id="KW-0170">Cobalt</keyword>
<dbReference type="Proteomes" id="UP001228019">
    <property type="component" value="Unassembled WGS sequence"/>
</dbReference>
<evidence type="ECO:0000259" key="11">
    <source>
        <dbReference type="Pfam" id="PF07687"/>
    </source>
</evidence>
<dbReference type="SUPFAM" id="SSF55031">
    <property type="entry name" value="Bacterial exopeptidase dimerisation domain"/>
    <property type="match status" value="1"/>
</dbReference>
<evidence type="ECO:0000256" key="6">
    <source>
        <dbReference type="ARBA" id="ARBA00022833"/>
    </source>
</evidence>
<evidence type="ECO:0000313" key="12">
    <source>
        <dbReference type="EMBL" id="MDO7899802.1"/>
    </source>
</evidence>
<gene>
    <name evidence="12" type="ORF">Q6A48_23190</name>
</gene>
<comment type="cofactor">
    <cofactor evidence="1">
        <name>Zn(2+)</name>
        <dbReference type="ChEBI" id="CHEBI:29105"/>
    </cofactor>
</comment>
<organism evidence="12 13">
    <name type="scientific">Pseudomonas citrulli</name>
    <dbReference type="NCBI Taxonomy" id="3064347"/>
    <lineage>
        <taxon>Bacteria</taxon>
        <taxon>Pseudomonadati</taxon>
        <taxon>Pseudomonadota</taxon>
        <taxon>Gammaproteobacteria</taxon>
        <taxon>Pseudomonadales</taxon>
        <taxon>Pseudomonadaceae</taxon>
        <taxon>Pseudomonas</taxon>
    </lineage>
</organism>
<keyword evidence="6" id="KW-0862">Zinc</keyword>
<dbReference type="PANTHER" id="PTHR43808">
    <property type="entry name" value="ACETYLORNITHINE DEACETYLASE"/>
    <property type="match status" value="1"/>
</dbReference>
<evidence type="ECO:0000256" key="5">
    <source>
        <dbReference type="ARBA" id="ARBA00022801"/>
    </source>
</evidence>
<dbReference type="InterPro" id="IPR002933">
    <property type="entry name" value="Peptidase_M20"/>
</dbReference>
<evidence type="ECO:0000256" key="4">
    <source>
        <dbReference type="ARBA" id="ARBA00022723"/>
    </source>
</evidence>
<reference evidence="12 13" key="1">
    <citation type="submission" date="2023-07" db="EMBL/GenBank/DDBJ databases">
        <title>Identification of four novel Pseudomonas species associated with bacterial leaf spot of cucurbits.</title>
        <authorList>
            <person name="Fullem K.R."/>
        </authorList>
    </citation>
    <scope>NUCLEOTIDE SEQUENCE [LARGE SCALE GENOMIC DNA]</scope>
    <source>
        <strain evidence="12 13">K18</strain>
    </source>
</reference>
<evidence type="ECO:0000256" key="8">
    <source>
        <dbReference type="ARBA" id="ARBA00023049"/>
    </source>
</evidence>
<comment type="similarity">
    <text evidence="2">Belongs to the peptidase M20A family.</text>
</comment>
<keyword evidence="13" id="KW-1185">Reference proteome</keyword>
<evidence type="ECO:0000256" key="3">
    <source>
        <dbReference type="ARBA" id="ARBA00022670"/>
    </source>
</evidence>
<dbReference type="InterPro" id="IPR050072">
    <property type="entry name" value="Peptidase_M20A"/>
</dbReference>
<feature type="chain" id="PRO_5045605738" evidence="10">
    <location>
        <begin position="28"/>
        <end position="579"/>
    </location>
</feature>
<keyword evidence="7 12" id="KW-0224">Dipeptidase</keyword>
<accession>A0ABT9C987</accession>
<evidence type="ECO:0000256" key="10">
    <source>
        <dbReference type="SAM" id="SignalP"/>
    </source>
</evidence>
<keyword evidence="3" id="KW-0645">Protease</keyword>
<dbReference type="EC" id="3.4.13.-" evidence="12"/>
<proteinExistence type="inferred from homology"/>
<dbReference type="InterPro" id="IPR010964">
    <property type="entry name" value="M20A_pepV-rel"/>
</dbReference>
<protein>
    <submittedName>
        <fullName evidence="12">Dipeptidase</fullName>
        <ecNumber evidence="12">3.4.13.-</ecNumber>
    </submittedName>
</protein>
<evidence type="ECO:0000256" key="9">
    <source>
        <dbReference type="ARBA" id="ARBA00023285"/>
    </source>
</evidence>
<keyword evidence="10" id="KW-0732">Signal</keyword>